<feature type="transmembrane region" description="Helical" evidence="1">
    <location>
        <begin position="61"/>
        <end position="87"/>
    </location>
</feature>
<dbReference type="Proteomes" id="UP000620124">
    <property type="component" value="Unassembled WGS sequence"/>
</dbReference>
<proteinExistence type="predicted"/>
<feature type="transmembrane region" description="Helical" evidence="1">
    <location>
        <begin position="107"/>
        <end position="126"/>
    </location>
</feature>
<reference evidence="2" key="1">
    <citation type="submission" date="2020-05" db="EMBL/GenBank/DDBJ databases">
        <title>Mycena genomes resolve the evolution of fungal bioluminescence.</title>
        <authorList>
            <person name="Tsai I.J."/>
        </authorList>
    </citation>
    <scope>NUCLEOTIDE SEQUENCE</scope>
    <source>
        <strain evidence="2">CCC161011</strain>
    </source>
</reference>
<dbReference type="AlphaFoldDB" id="A0A8H6YJU5"/>
<accession>A0A8H6YJU5</accession>
<evidence type="ECO:0000256" key="1">
    <source>
        <dbReference type="SAM" id="Phobius"/>
    </source>
</evidence>
<feature type="transmembrane region" description="Helical" evidence="1">
    <location>
        <begin position="27"/>
        <end position="49"/>
    </location>
</feature>
<keyword evidence="3" id="KW-1185">Reference proteome</keyword>
<gene>
    <name evidence="2" type="ORF">MVEN_00729200</name>
</gene>
<organism evidence="2 3">
    <name type="scientific">Mycena venus</name>
    <dbReference type="NCBI Taxonomy" id="2733690"/>
    <lineage>
        <taxon>Eukaryota</taxon>
        <taxon>Fungi</taxon>
        <taxon>Dikarya</taxon>
        <taxon>Basidiomycota</taxon>
        <taxon>Agaricomycotina</taxon>
        <taxon>Agaricomycetes</taxon>
        <taxon>Agaricomycetidae</taxon>
        <taxon>Agaricales</taxon>
        <taxon>Marasmiineae</taxon>
        <taxon>Mycenaceae</taxon>
        <taxon>Mycena</taxon>
    </lineage>
</organism>
<keyword evidence="1" id="KW-1133">Transmembrane helix</keyword>
<feature type="transmembrane region" description="Helical" evidence="1">
    <location>
        <begin position="229"/>
        <end position="254"/>
    </location>
</feature>
<keyword evidence="1" id="KW-0812">Transmembrane</keyword>
<comment type="caution">
    <text evidence="2">The sequence shown here is derived from an EMBL/GenBank/DDBJ whole genome shotgun (WGS) entry which is preliminary data.</text>
</comment>
<protein>
    <submittedName>
        <fullName evidence="2">Uncharacterized protein</fullName>
    </submittedName>
</protein>
<dbReference type="OrthoDB" id="2548432at2759"/>
<feature type="transmembrane region" description="Helical" evidence="1">
    <location>
        <begin position="266"/>
        <end position="287"/>
    </location>
</feature>
<dbReference type="EMBL" id="JACAZI010000005">
    <property type="protein sequence ID" value="KAF7360016.1"/>
    <property type="molecule type" value="Genomic_DNA"/>
</dbReference>
<evidence type="ECO:0000313" key="2">
    <source>
        <dbReference type="EMBL" id="KAF7360016.1"/>
    </source>
</evidence>
<name>A0A8H6YJU5_9AGAR</name>
<evidence type="ECO:0000313" key="3">
    <source>
        <dbReference type="Proteomes" id="UP000620124"/>
    </source>
</evidence>
<keyword evidence="1" id="KW-0472">Membrane</keyword>
<sequence>MSTPSPIPSALAASIIETYAEGIRPGIAFILIQTMFATLLVPLLILLFALSTPQTRRRPIFILNVISVCMAMISTGVGVHILIRTILSPFANVHIPEAALFYTWVDLWKVWVAEAVLLLRVVLVFPRRRLPPLLAFPIMLKIARAAFNIVFCVKWEQLLLGGTTNDYILLQSMPTYLFKTMITLELLDNSYVSFLFLWRLRQQRQSSVLESEPIVHDSAQSYHSKLQKLFWIASTNFVFPLIFNLSKLIAVFAGSPIAVYTSLDQVNAYIAIICTVFATVWSSTISFKEAIAQGDRIVSLKSVVFRMETMDASPDPHSDDSLNTVKSGIWEERK</sequence>